<protein>
    <submittedName>
        <fullName evidence="8">Transcriptional regulator</fullName>
    </submittedName>
</protein>
<proteinExistence type="inferred from homology"/>
<dbReference type="AlphaFoldDB" id="A0A1S1PSJ4"/>
<reference evidence="9" key="1">
    <citation type="submission" date="2016-07" db="EMBL/GenBank/DDBJ databases">
        <title>Frankia sp. NRRL B-16219 Genome sequencing.</title>
        <authorList>
            <person name="Ghodhbane-Gtari F."/>
            <person name="Swanson E."/>
            <person name="Gueddou A."/>
            <person name="Louati M."/>
            <person name="Nouioui I."/>
            <person name="Hezbri K."/>
            <person name="Abebe-Akele F."/>
            <person name="Simpson S."/>
            <person name="Morris K."/>
            <person name="Thomas K."/>
            <person name="Gtari M."/>
            <person name="Tisa L.S."/>
        </authorList>
    </citation>
    <scope>NUCLEOTIDE SEQUENCE [LARGE SCALE GENOMIC DNA]</scope>
    <source>
        <strain evidence="9">NRRL B-16219</strain>
    </source>
</reference>
<evidence type="ECO:0000259" key="7">
    <source>
        <dbReference type="PROSITE" id="PS51755"/>
    </source>
</evidence>
<gene>
    <name evidence="8" type="ORF">BBK14_21670</name>
</gene>
<dbReference type="PROSITE" id="PS51755">
    <property type="entry name" value="OMPR_PHOB"/>
    <property type="match status" value="1"/>
</dbReference>
<feature type="region of interest" description="Disordered" evidence="6">
    <location>
        <begin position="741"/>
        <end position="784"/>
    </location>
</feature>
<dbReference type="SMART" id="SM00862">
    <property type="entry name" value="Trans_reg_C"/>
    <property type="match status" value="1"/>
</dbReference>
<dbReference type="EMBL" id="MAXA01000228">
    <property type="protein sequence ID" value="OHV25743.1"/>
    <property type="molecule type" value="Genomic_DNA"/>
</dbReference>
<dbReference type="InterPro" id="IPR005158">
    <property type="entry name" value="BTAD"/>
</dbReference>
<evidence type="ECO:0000256" key="5">
    <source>
        <dbReference type="PROSITE-ProRule" id="PRU01091"/>
    </source>
</evidence>
<dbReference type="InterPro" id="IPR001867">
    <property type="entry name" value="OmpR/PhoB-type_DNA-bd"/>
</dbReference>
<accession>A0A1S1PSJ4</accession>
<comment type="similarity">
    <text evidence="1">Belongs to the AfsR/DnrI/RedD regulatory family.</text>
</comment>
<feature type="DNA-binding region" description="OmpR/PhoB-type" evidence="5">
    <location>
        <begin position="843"/>
        <end position="947"/>
    </location>
</feature>
<dbReference type="SMART" id="SM01043">
    <property type="entry name" value="BTAD"/>
    <property type="match status" value="1"/>
</dbReference>
<keyword evidence="4" id="KW-0804">Transcription</keyword>
<dbReference type="InterPro" id="IPR027417">
    <property type="entry name" value="P-loop_NTPase"/>
</dbReference>
<organism evidence="8 9">
    <name type="scientific">Parafrankia soli</name>
    <dbReference type="NCBI Taxonomy" id="2599596"/>
    <lineage>
        <taxon>Bacteria</taxon>
        <taxon>Bacillati</taxon>
        <taxon>Actinomycetota</taxon>
        <taxon>Actinomycetes</taxon>
        <taxon>Frankiales</taxon>
        <taxon>Frankiaceae</taxon>
        <taxon>Parafrankia</taxon>
    </lineage>
</organism>
<dbReference type="Gene3D" id="3.40.50.300">
    <property type="entry name" value="P-loop containing nucleotide triphosphate hydrolases"/>
    <property type="match status" value="1"/>
</dbReference>
<dbReference type="InterPro" id="IPR051677">
    <property type="entry name" value="AfsR-DnrI-RedD_regulator"/>
</dbReference>
<dbReference type="Pfam" id="PF00486">
    <property type="entry name" value="Trans_reg_C"/>
    <property type="match status" value="1"/>
</dbReference>
<dbReference type="PANTHER" id="PTHR35807:SF1">
    <property type="entry name" value="TRANSCRIPTIONAL REGULATOR REDD"/>
    <property type="match status" value="1"/>
</dbReference>
<sequence length="1102" mass="116745">MPEAGDASRRVQIYAGGNAALDAAPGTTSRGTAMTEAPVPPILAARVRLPAPAGMHRPRLAGPLIVPAAYRVGTVVAPAGAGKTTLLVEVAQACAWPTAWLTLDDRIGGLDSFLAHLHAAAAAAAGLPAGSWTSIENAIVDLDRHLTDNLLIVLDDLHAVDGQPAEAAVQLLLDYLPPKVRVLVAARWRPNLDLHRLRLAGQIREVDADALRFRTWEVEELFRDCHGVRLRPEEVTALTRSTDGWAAGLQLFHLATRGRPASERAKILSGLGNTRLTREYLTMHVLSAVSADERDFLVRTSVFDRLTEKRCDSLLGRTGSGLQLAELERRGLFTFVEDDGRTYRYHEVLRIHLLERLVLEHGEERAQEVHGAAARLCEEDGALTEALLSYCRSGDWEQVRRLLGQGGRRLADDPAAWFELLPAAIRDSDPWVLLAMARRLAADGSLEAAADTYRDAATAFGSETPARVHRELAELDDWLHPAPRRDTTWLRTLRAVLADPGPHVEGSADPPQTALVRGIAAFVAGEIALARQRFDTITAGIGASPVIETVAAVGRAACALLTQDAQAGETVEEGVAAAELLGHAAVLRVAAAVRALYFGYGNRHVLHLLDAAGRAGDRWGVGALVLLGSFAGLPVPDDAMFPADELPAPALPPSTGLAPGQVWPDDEPMHLRAYRQLAMALDHTAGIFDELTAGALATWARASALLAWRRAGAPLDEDEAARVVRAAARLGPAPHALALVGSVPPPSAAPPPSHAAGPPPSPSAASGAPFAPGSGATSGQTHPHEVARRIAAEAGVGSWVERLIASLSGGGRPPAAVMPAGMTGTVAAAVDADAASPAPAGEPPAAERRLTVRCLGRFELEIDGVPVGLAGVQPRNLELLHVLAVHADRPLHRDQLIELIWPDAAPAQANHSLQVAVSALRGLLEPAVPRGRRGLLRRAGQGYLLALVDPDDHDIRRLERLLDAAAAARRSGDVEAEYQRLASAIELYAGDVLPGGGPADWLLAERDRLRTTIAAGCERAAAISTETGRHKDAVRHAELGLEVDRYRDGLWRTLVVALRSGGQPAAAARAEARYEAMLADLGIELTSAEPPLGAGHGPAWPT</sequence>
<evidence type="ECO:0000256" key="2">
    <source>
        <dbReference type="ARBA" id="ARBA00023015"/>
    </source>
</evidence>
<dbReference type="Gene3D" id="1.25.40.10">
    <property type="entry name" value="Tetratricopeptide repeat domain"/>
    <property type="match status" value="1"/>
</dbReference>
<evidence type="ECO:0000256" key="6">
    <source>
        <dbReference type="SAM" id="MobiDB-lite"/>
    </source>
</evidence>
<dbReference type="PANTHER" id="PTHR35807">
    <property type="entry name" value="TRANSCRIPTIONAL REGULATOR REDD-RELATED"/>
    <property type="match status" value="1"/>
</dbReference>
<dbReference type="SUPFAM" id="SSF48452">
    <property type="entry name" value="TPR-like"/>
    <property type="match status" value="1"/>
</dbReference>
<dbReference type="Pfam" id="PF03704">
    <property type="entry name" value="BTAD"/>
    <property type="match status" value="1"/>
</dbReference>
<dbReference type="GO" id="GO:0006355">
    <property type="term" value="P:regulation of DNA-templated transcription"/>
    <property type="evidence" value="ECO:0007669"/>
    <property type="project" value="InterPro"/>
</dbReference>
<feature type="compositionally biased region" description="Low complexity" evidence="6">
    <location>
        <begin position="763"/>
        <end position="779"/>
    </location>
</feature>
<dbReference type="OrthoDB" id="134985at2"/>
<dbReference type="GO" id="GO:0003677">
    <property type="term" value="F:DNA binding"/>
    <property type="evidence" value="ECO:0007669"/>
    <property type="project" value="UniProtKB-UniRule"/>
</dbReference>
<dbReference type="InterPro" id="IPR016032">
    <property type="entry name" value="Sig_transdc_resp-reg_C-effctor"/>
</dbReference>
<dbReference type="GO" id="GO:0000160">
    <property type="term" value="P:phosphorelay signal transduction system"/>
    <property type="evidence" value="ECO:0007669"/>
    <property type="project" value="InterPro"/>
</dbReference>
<evidence type="ECO:0000313" key="8">
    <source>
        <dbReference type="EMBL" id="OHV25743.1"/>
    </source>
</evidence>
<evidence type="ECO:0000256" key="4">
    <source>
        <dbReference type="ARBA" id="ARBA00023163"/>
    </source>
</evidence>
<keyword evidence="2" id="KW-0805">Transcription regulation</keyword>
<name>A0A1S1PSJ4_9ACTN</name>
<dbReference type="Proteomes" id="UP000179769">
    <property type="component" value="Unassembled WGS sequence"/>
</dbReference>
<evidence type="ECO:0000256" key="3">
    <source>
        <dbReference type="ARBA" id="ARBA00023125"/>
    </source>
</evidence>
<feature type="domain" description="OmpR/PhoB-type" evidence="7">
    <location>
        <begin position="843"/>
        <end position="947"/>
    </location>
</feature>
<keyword evidence="3 5" id="KW-0238">DNA-binding</keyword>
<dbReference type="SUPFAM" id="SSF52540">
    <property type="entry name" value="P-loop containing nucleoside triphosphate hydrolases"/>
    <property type="match status" value="1"/>
</dbReference>
<evidence type="ECO:0000313" key="9">
    <source>
        <dbReference type="Proteomes" id="UP000179769"/>
    </source>
</evidence>
<dbReference type="InterPro" id="IPR059106">
    <property type="entry name" value="WHD_MalT"/>
</dbReference>
<dbReference type="Pfam" id="PF25873">
    <property type="entry name" value="WHD_MalT"/>
    <property type="match status" value="1"/>
</dbReference>
<comment type="caution">
    <text evidence="8">The sequence shown here is derived from an EMBL/GenBank/DDBJ whole genome shotgun (WGS) entry which is preliminary data.</text>
</comment>
<dbReference type="SUPFAM" id="SSF46894">
    <property type="entry name" value="C-terminal effector domain of the bipartite response regulators"/>
    <property type="match status" value="1"/>
</dbReference>
<dbReference type="Gene3D" id="1.10.10.10">
    <property type="entry name" value="Winged helix-like DNA-binding domain superfamily/Winged helix DNA-binding domain"/>
    <property type="match status" value="1"/>
</dbReference>
<dbReference type="InterPro" id="IPR011990">
    <property type="entry name" value="TPR-like_helical_dom_sf"/>
</dbReference>
<evidence type="ECO:0000256" key="1">
    <source>
        <dbReference type="ARBA" id="ARBA00005820"/>
    </source>
</evidence>
<dbReference type="InterPro" id="IPR036388">
    <property type="entry name" value="WH-like_DNA-bd_sf"/>
</dbReference>
<keyword evidence="9" id="KW-1185">Reference proteome</keyword>
<feature type="compositionally biased region" description="Pro residues" evidence="6">
    <location>
        <begin position="743"/>
        <end position="762"/>
    </location>
</feature>